<dbReference type="InterPro" id="IPR036770">
    <property type="entry name" value="Ankyrin_rpt-contain_sf"/>
</dbReference>
<keyword evidence="6" id="KW-1185">Reference proteome</keyword>
<dbReference type="SMART" id="SM00248">
    <property type="entry name" value="ANK"/>
    <property type="match status" value="2"/>
</dbReference>
<dbReference type="InterPro" id="IPR041633">
    <property type="entry name" value="Polbeta"/>
</dbReference>
<dbReference type="Gene3D" id="1.25.40.20">
    <property type="entry name" value="Ankyrin repeat-containing domain"/>
    <property type="match status" value="1"/>
</dbReference>
<evidence type="ECO:0000256" key="1">
    <source>
        <dbReference type="ARBA" id="ARBA00022737"/>
    </source>
</evidence>
<evidence type="ECO:0000256" key="3">
    <source>
        <dbReference type="SAM" id="MobiDB-lite"/>
    </source>
</evidence>
<keyword evidence="1" id="KW-0677">Repeat</keyword>
<dbReference type="CDD" id="cd05403">
    <property type="entry name" value="NT_KNTase_like"/>
    <property type="match status" value="1"/>
</dbReference>
<dbReference type="PANTHER" id="PTHR24189">
    <property type="entry name" value="MYOTROPHIN"/>
    <property type="match status" value="1"/>
</dbReference>
<dbReference type="AlphaFoldDB" id="A0A545VY54"/>
<dbReference type="Pfam" id="PF18765">
    <property type="entry name" value="Polbeta"/>
    <property type="match status" value="1"/>
</dbReference>
<dbReference type="InterPro" id="IPR050745">
    <property type="entry name" value="Multifunctional_regulatory"/>
</dbReference>
<protein>
    <submittedName>
        <fullName evidence="5">Ankyrin repeats (3 copies) domain-containing protein</fullName>
    </submittedName>
</protein>
<accession>A0A545VY54</accession>
<reference evidence="5 6" key="1">
    <citation type="journal article" date="2019" name="Appl. Microbiol. Biotechnol.">
        <title>Genome sequence of Isaria javanica and comparative genome analysis insights into family S53 peptidase evolution in fungal entomopathogens.</title>
        <authorList>
            <person name="Lin R."/>
            <person name="Zhang X."/>
            <person name="Xin B."/>
            <person name="Zou M."/>
            <person name="Gao Y."/>
            <person name="Qin F."/>
            <person name="Hu Q."/>
            <person name="Xie B."/>
            <person name="Cheng X."/>
        </authorList>
    </citation>
    <scope>NUCLEOTIDE SEQUENCE [LARGE SCALE GENOMIC DNA]</scope>
    <source>
        <strain evidence="5 6">IJ1G</strain>
    </source>
</reference>
<dbReference type="SUPFAM" id="SSF81301">
    <property type="entry name" value="Nucleotidyltransferase"/>
    <property type="match status" value="1"/>
</dbReference>
<comment type="caution">
    <text evidence="5">The sequence shown here is derived from an EMBL/GenBank/DDBJ whole genome shotgun (WGS) entry which is preliminary data.</text>
</comment>
<dbReference type="SUPFAM" id="SSF48403">
    <property type="entry name" value="Ankyrin repeat"/>
    <property type="match status" value="1"/>
</dbReference>
<gene>
    <name evidence="5" type="ORF">IF1G_06763</name>
</gene>
<organism evidence="5 6">
    <name type="scientific">Cordyceps javanica</name>
    <dbReference type="NCBI Taxonomy" id="43265"/>
    <lineage>
        <taxon>Eukaryota</taxon>
        <taxon>Fungi</taxon>
        <taxon>Dikarya</taxon>
        <taxon>Ascomycota</taxon>
        <taxon>Pezizomycotina</taxon>
        <taxon>Sordariomycetes</taxon>
        <taxon>Hypocreomycetidae</taxon>
        <taxon>Hypocreales</taxon>
        <taxon>Cordycipitaceae</taxon>
        <taxon>Cordyceps</taxon>
    </lineage>
</organism>
<feature type="region of interest" description="Disordered" evidence="3">
    <location>
        <begin position="382"/>
        <end position="408"/>
    </location>
</feature>
<dbReference type="Gene3D" id="3.30.460.10">
    <property type="entry name" value="Beta Polymerase, domain 2"/>
    <property type="match status" value="1"/>
</dbReference>
<dbReference type="EMBL" id="SPUK01000009">
    <property type="protein sequence ID" value="TQV94752.1"/>
    <property type="molecule type" value="Genomic_DNA"/>
</dbReference>
<sequence>MALTANRPVLPILSPVATIGDISVRLAPVLSSLAEPRRSAIAWAGVFGSFARGDQTDASDVDLLVGLVPRATEDDVYYAQGDVLAQLDEAMGRRVDCFFLRHGQPLPFVLCRALLHAETVHGGEAWLAENGARAEALFVATVAKVRTLLAMMQTLLDMLGSKADENNATACPELGTLAPQLADGLCELVHYMYTRSDDQEAMDAYFHGVYDRLLPIKRIWEEYSYRVPLRMNTGEGRGVHAFLVTGLLACYRDLSLTYKPFLEDIIRDEPRNGDDALVKALLAADSIGVNANDPEGCTALSLAVSGMHVAVVKRLLAHDKVDKDRRDFLGQTPLLVAVMLRAPSEEARGKRKAIIDALLDTGMCSIYAADMQGNTPWNRAKAGGDRKLASNMMEKPGPKRVARLRDKE</sequence>
<evidence type="ECO:0000259" key="4">
    <source>
        <dbReference type="Pfam" id="PF18765"/>
    </source>
</evidence>
<dbReference type="Proteomes" id="UP000315783">
    <property type="component" value="Unassembled WGS sequence"/>
</dbReference>
<dbReference type="InterPro" id="IPR043519">
    <property type="entry name" value="NT_sf"/>
</dbReference>
<name>A0A545VY54_9HYPO</name>
<keyword evidence="2" id="KW-0040">ANK repeat</keyword>
<evidence type="ECO:0000313" key="5">
    <source>
        <dbReference type="EMBL" id="TQV94752.1"/>
    </source>
</evidence>
<dbReference type="InterPro" id="IPR002110">
    <property type="entry name" value="Ankyrin_rpt"/>
</dbReference>
<evidence type="ECO:0000313" key="6">
    <source>
        <dbReference type="Proteomes" id="UP000315783"/>
    </source>
</evidence>
<dbReference type="STRING" id="43265.A0A545VY54"/>
<dbReference type="PANTHER" id="PTHR24189:SF50">
    <property type="entry name" value="ANKYRIN REPEAT AND SOCS BOX PROTEIN 2"/>
    <property type="match status" value="1"/>
</dbReference>
<evidence type="ECO:0000256" key="2">
    <source>
        <dbReference type="ARBA" id="ARBA00023043"/>
    </source>
</evidence>
<dbReference type="Pfam" id="PF12796">
    <property type="entry name" value="Ank_2"/>
    <property type="match status" value="1"/>
</dbReference>
<feature type="domain" description="Polymerase beta nucleotidyltransferase" evidence="4">
    <location>
        <begin position="39"/>
        <end position="104"/>
    </location>
</feature>
<proteinExistence type="predicted"/>
<dbReference type="OrthoDB" id="5149641at2759"/>